<proteinExistence type="predicted"/>
<dbReference type="AlphaFoldDB" id="A0A2S6ISA1"/>
<keyword evidence="3" id="KW-1185">Reference proteome</keyword>
<evidence type="ECO:0000256" key="1">
    <source>
        <dbReference type="SAM" id="Phobius"/>
    </source>
</evidence>
<gene>
    <name evidence="2" type="ORF">LY01_00971</name>
</gene>
<keyword evidence="1" id="KW-0472">Membrane</keyword>
<dbReference type="OrthoDB" id="1362378at2"/>
<feature type="transmembrane region" description="Helical" evidence="1">
    <location>
        <begin position="34"/>
        <end position="56"/>
    </location>
</feature>
<sequence>MGLIANAIGTYLYIILITPYEFEEALVDGYREGFLGKLIVLGAIFNLVLFFFFLTGKIGKFKKPIQEYEARGVVMATMLAGIAGLMFNFIL</sequence>
<keyword evidence="1" id="KW-0812">Transmembrane</keyword>
<reference evidence="2 3" key="1">
    <citation type="submission" date="2018-02" db="EMBL/GenBank/DDBJ databases">
        <title>Genomic Encyclopedia of Archaeal and Bacterial Type Strains, Phase II (KMG-II): from individual species to whole genera.</title>
        <authorList>
            <person name="Goeker M."/>
        </authorList>
    </citation>
    <scope>NUCLEOTIDE SEQUENCE [LARGE SCALE GENOMIC DNA]</scope>
    <source>
        <strain evidence="2 3">DSM 16809</strain>
    </source>
</reference>
<accession>A0A2S6ISA1</accession>
<keyword evidence="1" id="KW-1133">Transmembrane helix</keyword>
<comment type="caution">
    <text evidence="2">The sequence shown here is derived from an EMBL/GenBank/DDBJ whole genome shotgun (WGS) entry which is preliminary data.</text>
</comment>
<dbReference type="EMBL" id="PTJE01000001">
    <property type="protein sequence ID" value="PPK97143.1"/>
    <property type="molecule type" value="Genomic_DNA"/>
</dbReference>
<feature type="transmembrane region" description="Helical" evidence="1">
    <location>
        <begin position="68"/>
        <end position="90"/>
    </location>
</feature>
<dbReference type="Proteomes" id="UP000239002">
    <property type="component" value="Unassembled WGS sequence"/>
</dbReference>
<evidence type="ECO:0000313" key="2">
    <source>
        <dbReference type="EMBL" id="PPK97143.1"/>
    </source>
</evidence>
<name>A0A2S6ISA1_9FLAO</name>
<evidence type="ECO:0000313" key="3">
    <source>
        <dbReference type="Proteomes" id="UP000239002"/>
    </source>
</evidence>
<protein>
    <submittedName>
        <fullName evidence="2">Uncharacterized protein</fullName>
    </submittedName>
</protein>
<organism evidence="2 3">
    <name type="scientific">Nonlabens xylanidelens</name>
    <dbReference type="NCBI Taxonomy" id="191564"/>
    <lineage>
        <taxon>Bacteria</taxon>
        <taxon>Pseudomonadati</taxon>
        <taxon>Bacteroidota</taxon>
        <taxon>Flavobacteriia</taxon>
        <taxon>Flavobacteriales</taxon>
        <taxon>Flavobacteriaceae</taxon>
        <taxon>Nonlabens</taxon>
    </lineage>
</organism>